<accession>A0A2I1F5J8</accession>
<dbReference type="OrthoDB" id="2334883at2759"/>
<reference evidence="2 5" key="2">
    <citation type="submission" date="2017-09" db="EMBL/GenBank/DDBJ databases">
        <title>Extensive intraspecific genome diversity in a model arbuscular mycorrhizal fungus.</title>
        <authorList>
            <person name="Chen E.C."/>
            <person name="Morin E."/>
            <person name="Beaudet D."/>
            <person name="Noel J."/>
            <person name="Ndikumana S."/>
            <person name="Charron P."/>
            <person name="St-Onge C."/>
            <person name="Giorgi J."/>
            <person name="Grigoriev I.V."/>
            <person name="Roux C."/>
            <person name="Martin F.M."/>
            <person name="Corradi N."/>
        </authorList>
    </citation>
    <scope>NUCLEOTIDE SEQUENCE [LARGE SCALE GENOMIC DNA]</scope>
    <source>
        <strain evidence="2 5">A5</strain>
    </source>
</reference>
<evidence type="ECO:0000256" key="1">
    <source>
        <dbReference type="SAM" id="MobiDB-lite"/>
    </source>
</evidence>
<feature type="region of interest" description="Disordered" evidence="1">
    <location>
        <begin position="159"/>
        <end position="181"/>
    </location>
</feature>
<protein>
    <submittedName>
        <fullName evidence="2">Uncharacterized protein</fullName>
    </submittedName>
</protein>
<feature type="compositionally biased region" description="Basic and acidic residues" evidence="1">
    <location>
        <begin position="159"/>
        <end position="174"/>
    </location>
</feature>
<dbReference type="VEuPathDB" id="FungiDB:RhiirA1_495362"/>
<reference evidence="3 4" key="4">
    <citation type="submission" date="2017-10" db="EMBL/GenBank/DDBJ databases">
        <title>Genome analyses suggest a sexual origin of heterokaryosis in a supposedly ancient asexual fungus.</title>
        <authorList>
            <person name="Corradi N."/>
            <person name="Sedzielewska K."/>
            <person name="Noel J."/>
            <person name="Charron P."/>
            <person name="Farinelli L."/>
            <person name="Marton T."/>
            <person name="Kruger M."/>
            <person name="Pelin A."/>
            <person name="Brachmann A."/>
            <person name="Corradi N."/>
        </authorList>
    </citation>
    <scope>NUCLEOTIDE SEQUENCE [LARGE SCALE GENOMIC DNA]</scope>
    <source>
        <strain evidence="3 4">A1</strain>
    </source>
</reference>
<evidence type="ECO:0000313" key="3">
    <source>
        <dbReference type="EMBL" id="PKC58600.1"/>
    </source>
</evidence>
<sequence length="181" mass="20433">MTVSPPDTIFIHILKVQQFMQGIVKKKIVCLIDDDDLASVIWTQGFKALPIVVDACSMEGPLMLPITKSANEATRHEFISSVFIAFLVMMVKWVCQEYKSSGSHGKGPVDWVIKIGDTIVVIEAKREDINQSSKLLEDRDLDAFLDEVQKKKVITDEMRQMKQSKKLREDDSQKNLDSGCS</sequence>
<evidence type="ECO:0000313" key="5">
    <source>
        <dbReference type="Proteomes" id="UP000232722"/>
    </source>
</evidence>
<organism evidence="2 5">
    <name type="scientific">Rhizophagus irregularis</name>
    <dbReference type="NCBI Taxonomy" id="588596"/>
    <lineage>
        <taxon>Eukaryota</taxon>
        <taxon>Fungi</taxon>
        <taxon>Fungi incertae sedis</taxon>
        <taxon>Mucoromycota</taxon>
        <taxon>Glomeromycotina</taxon>
        <taxon>Glomeromycetes</taxon>
        <taxon>Glomerales</taxon>
        <taxon>Glomeraceae</taxon>
        <taxon>Rhizophagus</taxon>
    </lineage>
</organism>
<proteinExistence type="predicted"/>
<evidence type="ECO:0000313" key="2">
    <source>
        <dbReference type="EMBL" id="PKC13885.1"/>
    </source>
</evidence>
<dbReference type="VEuPathDB" id="FungiDB:RhiirFUN_007825"/>
<name>A0A2I1F5J8_9GLOM</name>
<dbReference type="EMBL" id="LLXJ01000165">
    <property type="protein sequence ID" value="PKC13885.1"/>
    <property type="molecule type" value="Genomic_DNA"/>
</dbReference>
<gene>
    <name evidence="3" type="ORF">RhiirA1_495362</name>
    <name evidence="2" type="ORF">RhiirA5_371920</name>
</gene>
<comment type="caution">
    <text evidence="2">The sequence shown here is derived from an EMBL/GenBank/DDBJ whole genome shotgun (WGS) entry which is preliminary data.</text>
</comment>
<dbReference type="EMBL" id="LLXH01001506">
    <property type="protein sequence ID" value="PKC58600.1"/>
    <property type="molecule type" value="Genomic_DNA"/>
</dbReference>
<dbReference type="Proteomes" id="UP000232722">
    <property type="component" value="Unassembled WGS sequence"/>
</dbReference>
<reference evidence="3 4" key="3">
    <citation type="submission" date="2017-10" db="EMBL/GenBank/DDBJ databases">
        <title>Extensive intraspecific genome diversity in a model arbuscular mycorrhizal fungus.</title>
        <authorList>
            <person name="Chen E.C.H."/>
            <person name="Morin E."/>
            <person name="Baudet D."/>
            <person name="Noel J."/>
            <person name="Ndikumana S."/>
            <person name="Charron P."/>
            <person name="St-Onge C."/>
            <person name="Giorgi J."/>
            <person name="Grigoriev I.V."/>
            <person name="Roux C."/>
            <person name="Martin F.M."/>
            <person name="Corradi N."/>
        </authorList>
    </citation>
    <scope>NUCLEOTIDE SEQUENCE [LARGE SCALE GENOMIC DNA]</scope>
    <source>
        <strain evidence="3 4">A1</strain>
    </source>
</reference>
<reference evidence="2 5" key="1">
    <citation type="submission" date="2016-04" db="EMBL/GenBank/DDBJ databases">
        <title>Genome analyses suggest a sexual origin of heterokaryosis in a supposedly ancient asexual fungus.</title>
        <authorList>
            <person name="Ropars J."/>
            <person name="Sedzielewska K."/>
            <person name="Noel J."/>
            <person name="Charron P."/>
            <person name="Farinelli L."/>
            <person name="Marton T."/>
            <person name="Kruger M."/>
            <person name="Pelin A."/>
            <person name="Brachmann A."/>
            <person name="Corradi N."/>
        </authorList>
    </citation>
    <scope>NUCLEOTIDE SEQUENCE [LARGE SCALE GENOMIC DNA]</scope>
    <source>
        <strain evidence="2 5">A5</strain>
    </source>
</reference>
<dbReference type="Proteomes" id="UP000232688">
    <property type="component" value="Unassembled WGS sequence"/>
</dbReference>
<dbReference type="VEuPathDB" id="FungiDB:FUN_009050"/>
<evidence type="ECO:0000313" key="4">
    <source>
        <dbReference type="Proteomes" id="UP000232688"/>
    </source>
</evidence>
<dbReference type="AlphaFoldDB" id="A0A2I1F5J8"/>